<dbReference type="InterPro" id="IPR011009">
    <property type="entry name" value="Kinase-like_dom_sf"/>
</dbReference>
<evidence type="ECO:0000313" key="5">
    <source>
        <dbReference type="EMBL" id="CAD7621004.1"/>
    </source>
</evidence>
<evidence type="ECO:0000313" key="6">
    <source>
        <dbReference type="Proteomes" id="UP000759131"/>
    </source>
</evidence>
<dbReference type="Proteomes" id="UP000759131">
    <property type="component" value="Unassembled WGS sequence"/>
</dbReference>
<protein>
    <recommendedName>
        <fullName evidence="4">Protein kinase domain-containing protein</fullName>
    </recommendedName>
</protein>
<evidence type="ECO:0000256" key="1">
    <source>
        <dbReference type="ARBA" id="ARBA00023209"/>
    </source>
</evidence>
<dbReference type="Gene3D" id="3.90.1200.10">
    <property type="match status" value="1"/>
</dbReference>
<keyword evidence="6" id="KW-1185">Reference proteome</keyword>
<comment type="similarity">
    <text evidence="3">Belongs to the choline/ethanolamine kinase family.</text>
</comment>
<dbReference type="GO" id="GO:0004672">
    <property type="term" value="F:protein kinase activity"/>
    <property type="evidence" value="ECO:0007669"/>
    <property type="project" value="InterPro"/>
</dbReference>
<keyword evidence="2" id="KW-1208">Phospholipid metabolism</keyword>
<dbReference type="PANTHER" id="PTHR22603">
    <property type="entry name" value="CHOLINE/ETHANOALAMINE KINASE"/>
    <property type="match status" value="1"/>
</dbReference>
<dbReference type="OrthoDB" id="6497831at2759"/>
<sequence length="380" mass="44054">MSISGNNCTKLVVKNVMRGSTPPDYKQKCFDLCRDYLGGVWLKLTVDDVIVKRLGGGLTNQLYYCALNDGHISSDNKVSQEVTVRLYQEKHFKDTNDGYERLSDVIIALIMSEKKLGPKIYGLFESGQIMAYYKHKCFRKDDHKNAQIVTQVAKTLAQIHAMDVAVRKTGNSFMDNLDNFLDESKSLFDIKSLINESNCQTLSDHELTEELSWLKKSVAAVDSPVTFTHIDFRGNNIMITENDGIVVCDFEYSCYDCRGYDFGSVFSEWGKEFGHYDHIYYPEDNEIKPFVESYIEESTKIFGKEFTRDERNSLKHLMKEVKIFSLVGLMFYVLFTLKMNQSFIPGIPFDKKIVMQRTEYYYKNYYNLKEKILKEKLITI</sequence>
<feature type="domain" description="Protein kinase" evidence="4">
    <location>
        <begin position="48"/>
        <end position="380"/>
    </location>
</feature>
<dbReference type="GO" id="GO:0004305">
    <property type="term" value="F:ethanolamine kinase activity"/>
    <property type="evidence" value="ECO:0007669"/>
    <property type="project" value="TreeGrafter"/>
</dbReference>
<dbReference type="EMBL" id="CAJPIZ010000439">
    <property type="protein sequence ID" value="CAG2101434.1"/>
    <property type="molecule type" value="Genomic_DNA"/>
</dbReference>
<dbReference type="PROSITE" id="PS50011">
    <property type="entry name" value="PROTEIN_KINASE_DOM"/>
    <property type="match status" value="1"/>
</dbReference>
<evidence type="ECO:0000256" key="3">
    <source>
        <dbReference type="ARBA" id="ARBA00038211"/>
    </source>
</evidence>
<keyword evidence="1" id="KW-0594">Phospholipid biosynthesis</keyword>
<dbReference type="Pfam" id="PF01633">
    <property type="entry name" value="Choline_kinase"/>
    <property type="match status" value="1"/>
</dbReference>
<dbReference type="SUPFAM" id="SSF56112">
    <property type="entry name" value="Protein kinase-like (PK-like)"/>
    <property type="match status" value="1"/>
</dbReference>
<dbReference type="AlphaFoldDB" id="A0A7R9KDC9"/>
<dbReference type="PANTHER" id="PTHR22603:SF93">
    <property type="entry name" value="RE24176P"/>
    <property type="match status" value="1"/>
</dbReference>
<proteinExistence type="inferred from homology"/>
<dbReference type="GO" id="GO:0006646">
    <property type="term" value="P:phosphatidylethanolamine biosynthetic process"/>
    <property type="evidence" value="ECO:0007669"/>
    <property type="project" value="TreeGrafter"/>
</dbReference>
<dbReference type="GO" id="GO:0005524">
    <property type="term" value="F:ATP binding"/>
    <property type="evidence" value="ECO:0007669"/>
    <property type="project" value="InterPro"/>
</dbReference>
<dbReference type="EMBL" id="OC855014">
    <property type="protein sequence ID" value="CAD7621004.1"/>
    <property type="molecule type" value="Genomic_DNA"/>
</dbReference>
<evidence type="ECO:0000256" key="2">
    <source>
        <dbReference type="ARBA" id="ARBA00023264"/>
    </source>
</evidence>
<accession>A0A7R9KDC9</accession>
<dbReference type="GO" id="GO:0005737">
    <property type="term" value="C:cytoplasm"/>
    <property type="evidence" value="ECO:0007669"/>
    <property type="project" value="TreeGrafter"/>
</dbReference>
<organism evidence="5">
    <name type="scientific">Medioppia subpectinata</name>
    <dbReference type="NCBI Taxonomy" id="1979941"/>
    <lineage>
        <taxon>Eukaryota</taxon>
        <taxon>Metazoa</taxon>
        <taxon>Ecdysozoa</taxon>
        <taxon>Arthropoda</taxon>
        <taxon>Chelicerata</taxon>
        <taxon>Arachnida</taxon>
        <taxon>Acari</taxon>
        <taxon>Acariformes</taxon>
        <taxon>Sarcoptiformes</taxon>
        <taxon>Oribatida</taxon>
        <taxon>Brachypylina</taxon>
        <taxon>Oppioidea</taxon>
        <taxon>Oppiidae</taxon>
        <taxon>Medioppia</taxon>
    </lineage>
</organism>
<dbReference type="InterPro" id="IPR000719">
    <property type="entry name" value="Prot_kinase_dom"/>
</dbReference>
<keyword evidence="1" id="KW-0443">Lipid metabolism</keyword>
<dbReference type="GO" id="GO:0004103">
    <property type="term" value="F:choline kinase activity"/>
    <property type="evidence" value="ECO:0007669"/>
    <property type="project" value="TreeGrafter"/>
</dbReference>
<gene>
    <name evidence="5" type="ORF">OSB1V03_LOCUS1484</name>
</gene>
<reference evidence="5" key="1">
    <citation type="submission" date="2020-11" db="EMBL/GenBank/DDBJ databases">
        <authorList>
            <person name="Tran Van P."/>
        </authorList>
    </citation>
    <scope>NUCLEOTIDE SEQUENCE</scope>
</reference>
<dbReference type="Gene3D" id="3.30.200.20">
    <property type="entry name" value="Phosphorylase Kinase, domain 1"/>
    <property type="match status" value="1"/>
</dbReference>
<name>A0A7R9KDC9_9ACAR</name>
<evidence type="ECO:0000259" key="4">
    <source>
        <dbReference type="PROSITE" id="PS50011"/>
    </source>
</evidence>
<keyword evidence="1" id="KW-0444">Lipid biosynthesis</keyword>